<evidence type="ECO:0000256" key="2">
    <source>
        <dbReference type="ARBA" id="ARBA00022723"/>
    </source>
</evidence>
<dbReference type="GO" id="GO:0016846">
    <property type="term" value="F:carbon-sulfur lyase activity"/>
    <property type="evidence" value="ECO:0007669"/>
    <property type="project" value="InterPro"/>
</dbReference>
<accession>A0A371XAF7</accession>
<feature type="domain" description="CENP-V/GFA" evidence="6">
    <location>
        <begin position="8"/>
        <end position="113"/>
    </location>
</feature>
<evidence type="ECO:0000256" key="3">
    <source>
        <dbReference type="ARBA" id="ARBA00022833"/>
    </source>
</evidence>
<name>A0A371XAF7_9HYPH</name>
<comment type="caution">
    <text evidence="7">The sequence shown here is derived from an EMBL/GenBank/DDBJ whole genome shotgun (WGS) entry which is preliminary data.</text>
</comment>
<dbReference type="InterPro" id="IPR006913">
    <property type="entry name" value="CENP-V/GFA"/>
</dbReference>
<proteinExistence type="inferred from homology"/>
<evidence type="ECO:0000256" key="5">
    <source>
        <dbReference type="SAM" id="MobiDB-lite"/>
    </source>
</evidence>
<organism evidence="7 8">
    <name type="scientific">Fulvimarina endophytica</name>
    <dbReference type="NCBI Taxonomy" id="2293836"/>
    <lineage>
        <taxon>Bacteria</taxon>
        <taxon>Pseudomonadati</taxon>
        <taxon>Pseudomonadota</taxon>
        <taxon>Alphaproteobacteria</taxon>
        <taxon>Hyphomicrobiales</taxon>
        <taxon>Aurantimonadaceae</taxon>
        <taxon>Fulvimarina</taxon>
    </lineage>
</organism>
<feature type="compositionally biased region" description="Basic and acidic residues" evidence="5">
    <location>
        <begin position="145"/>
        <end position="164"/>
    </location>
</feature>
<dbReference type="PROSITE" id="PS51891">
    <property type="entry name" value="CENP_V_GFA"/>
    <property type="match status" value="1"/>
</dbReference>
<evidence type="ECO:0000313" key="7">
    <source>
        <dbReference type="EMBL" id="RFC66217.1"/>
    </source>
</evidence>
<dbReference type="PANTHER" id="PTHR33337">
    <property type="entry name" value="GFA DOMAIN-CONTAINING PROTEIN"/>
    <property type="match status" value="1"/>
</dbReference>
<keyword evidence="3" id="KW-0862">Zinc</keyword>
<keyword evidence="8" id="KW-1185">Reference proteome</keyword>
<evidence type="ECO:0000313" key="8">
    <source>
        <dbReference type="Proteomes" id="UP000264310"/>
    </source>
</evidence>
<dbReference type="AlphaFoldDB" id="A0A371XAF7"/>
<evidence type="ECO:0000256" key="4">
    <source>
        <dbReference type="ARBA" id="ARBA00023239"/>
    </source>
</evidence>
<dbReference type="Proteomes" id="UP000264310">
    <property type="component" value="Unassembled WGS sequence"/>
</dbReference>
<dbReference type="Pfam" id="PF04828">
    <property type="entry name" value="GFA"/>
    <property type="match status" value="1"/>
</dbReference>
<dbReference type="EMBL" id="QURL01000001">
    <property type="protein sequence ID" value="RFC66217.1"/>
    <property type="molecule type" value="Genomic_DNA"/>
</dbReference>
<dbReference type="GO" id="GO:0046872">
    <property type="term" value="F:metal ion binding"/>
    <property type="evidence" value="ECO:0007669"/>
    <property type="project" value="UniProtKB-KW"/>
</dbReference>
<evidence type="ECO:0000256" key="1">
    <source>
        <dbReference type="ARBA" id="ARBA00005495"/>
    </source>
</evidence>
<dbReference type="PANTHER" id="PTHR33337:SF40">
    <property type="entry name" value="CENP-V_GFA DOMAIN-CONTAINING PROTEIN-RELATED"/>
    <property type="match status" value="1"/>
</dbReference>
<protein>
    <submittedName>
        <fullName evidence="7">GFA family protein</fullName>
    </submittedName>
</protein>
<gene>
    <name evidence="7" type="ORF">DYI37_01775</name>
</gene>
<sequence>MQNETHMMSGGCQCGAVRFRCEPDVATAHICHCRMCQKAVGNFYAALVKVFDGRLVWTKDEPSEFQSSSAASRGFCARCGTPLTYRAPDGMFLLIGAFDDPSKLPPRRQYGIEARCEFVQTLSSLPASRTSDDFDDQPFLADLVSHQHPDHPGEDERSDDEGFR</sequence>
<comment type="similarity">
    <text evidence="1">Belongs to the Gfa family.</text>
</comment>
<evidence type="ECO:0000259" key="6">
    <source>
        <dbReference type="PROSITE" id="PS51891"/>
    </source>
</evidence>
<feature type="region of interest" description="Disordered" evidence="5">
    <location>
        <begin position="127"/>
        <end position="164"/>
    </location>
</feature>
<dbReference type="SUPFAM" id="SSF51316">
    <property type="entry name" value="Mss4-like"/>
    <property type="match status" value="1"/>
</dbReference>
<keyword evidence="2" id="KW-0479">Metal-binding</keyword>
<dbReference type="InterPro" id="IPR011057">
    <property type="entry name" value="Mss4-like_sf"/>
</dbReference>
<reference evidence="7 8" key="1">
    <citation type="submission" date="2018-08" db="EMBL/GenBank/DDBJ databases">
        <title>Fulvimarina sp. 85, whole genome shotgun sequence.</title>
        <authorList>
            <person name="Tuo L."/>
        </authorList>
    </citation>
    <scope>NUCLEOTIDE SEQUENCE [LARGE SCALE GENOMIC DNA]</scope>
    <source>
        <strain evidence="7 8">85</strain>
    </source>
</reference>
<dbReference type="Gene3D" id="3.90.1590.10">
    <property type="entry name" value="glutathione-dependent formaldehyde- activating enzyme (gfa)"/>
    <property type="match status" value="1"/>
</dbReference>
<keyword evidence="4" id="KW-0456">Lyase</keyword>
<dbReference type="RefSeq" id="WP_116681468.1">
    <property type="nucleotide sequence ID" value="NZ_QURL01000001.1"/>
</dbReference>
<dbReference type="OrthoDB" id="9807246at2"/>